<evidence type="ECO:0000313" key="5">
    <source>
        <dbReference type="EMBL" id="SDP04259.1"/>
    </source>
</evidence>
<dbReference type="Proteomes" id="UP000199497">
    <property type="component" value="Unassembled WGS sequence"/>
</dbReference>
<proteinExistence type="predicted"/>
<dbReference type="GO" id="GO:0003700">
    <property type="term" value="F:DNA-binding transcription factor activity"/>
    <property type="evidence" value="ECO:0007669"/>
    <property type="project" value="InterPro"/>
</dbReference>
<protein>
    <submittedName>
        <fullName evidence="5">MarR family transcriptional regulator, transcriptional regulator for hemolysin</fullName>
    </submittedName>
</protein>
<dbReference type="Gene3D" id="1.10.10.10">
    <property type="entry name" value="Winged helix-like DNA-binding domain superfamily/Winged helix DNA-binding domain"/>
    <property type="match status" value="1"/>
</dbReference>
<evidence type="ECO:0000256" key="1">
    <source>
        <dbReference type="ARBA" id="ARBA00023015"/>
    </source>
</evidence>
<keyword evidence="6" id="KW-1185">Reference proteome</keyword>
<dbReference type="CDD" id="cd00090">
    <property type="entry name" value="HTH_ARSR"/>
    <property type="match status" value="1"/>
</dbReference>
<organism evidence="5 6">
    <name type="scientific">Actinopolyspora xinjiangensis</name>
    <dbReference type="NCBI Taxonomy" id="405564"/>
    <lineage>
        <taxon>Bacteria</taxon>
        <taxon>Bacillati</taxon>
        <taxon>Actinomycetota</taxon>
        <taxon>Actinomycetes</taxon>
        <taxon>Actinopolysporales</taxon>
        <taxon>Actinopolysporaceae</taxon>
        <taxon>Actinopolyspora</taxon>
    </lineage>
</organism>
<name>A0A1H0PHW1_9ACTN</name>
<dbReference type="STRING" id="405564.SAMN04487905_101545"/>
<keyword evidence="3" id="KW-0804">Transcription</keyword>
<keyword evidence="2" id="KW-0238">DNA-binding</keyword>
<dbReference type="AlphaFoldDB" id="A0A1H0PHW1"/>
<dbReference type="EMBL" id="FNJR01000001">
    <property type="protein sequence ID" value="SDP04259.1"/>
    <property type="molecule type" value="Genomic_DNA"/>
</dbReference>
<accession>A0A1H0PHW1</accession>
<dbReference type="InterPro" id="IPR011991">
    <property type="entry name" value="ArsR-like_HTH"/>
</dbReference>
<evidence type="ECO:0000256" key="2">
    <source>
        <dbReference type="ARBA" id="ARBA00023125"/>
    </source>
</evidence>
<sequence>MILGLRTGYDVPMPVPPSGPPLGLQLAETARTVSRAFDEALSTVGGSRPAWQILMALKNRPTANQRELATAVGIRGATLTHHLDAMESDGLLTRRRDPNNRRVHLVELTERGERSFHTMREAAVAFDQRLRRGLPPEEIERLSELLARLRDNVTDEEDGTDHSTNRH</sequence>
<evidence type="ECO:0000259" key="4">
    <source>
        <dbReference type="PROSITE" id="PS50995"/>
    </source>
</evidence>
<dbReference type="Pfam" id="PF01047">
    <property type="entry name" value="MarR"/>
    <property type="match status" value="1"/>
</dbReference>
<evidence type="ECO:0000313" key="6">
    <source>
        <dbReference type="Proteomes" id="UP000199497"/>
    </source>
</evidence>
<feature type="domain" description="HTH marR-type" evidence="4">
    <location>
        <begin position="19"/>
        <end position="151"/>
    </location>
</feature>
<dbReference type="InterPro" id="IPR000835">
    <property type="entry name" value="HTH_MarR-typ"/>
</dbReference>
<keyword evidence="1" id="KW-0805">Transcription regulation</keyword>
<gene>
    <name evidence="5" type="ORF">SAMN04487905_101545</name>
</gene>
<reference evidence="6" key="1">
    <citation type="submission" date="2016-10" db="EMBL/GenBank/DDBJ databases">
        <authorList>
            <person name="Varghese N."/>
            <person name="Submissions S."/>
        </authorList>
    </citation>
    <scope>NUCLEOTIDE SEQUENCE [LARGE SCALE GENOMIC DNA]</scope>
    <source>
        <strain evidence="6">DSM 46732</strain>
    </source>
</reference>
<dbReference type="InterPro" id="IPR036390">
    <property type="entry name" value="WH_DNA-bd_sf"/>
</dbReference>
<dbReference type="PROSITE" id="PS50995">
    <property type="entry name" value="HTH_MARR_2"/>
    <property type="match status" value="1"/>
</dbReference>
<dbReference type="SMART" id="SM00347">
    <property type="entry name" value="HTH_MARR"/>
    <property type="match status" value="1"/>
</dbReference>
<dbReference type="PANTHER" id="PTHR42756">
    <property type="entry name" value="TRANSCRIPTIONAL REGULATOR, MARR"/>
    <property type="match status" value="1"/>
</dbReference>
<dbReference type="SUPFAM" id="SSF46785">
    <property type="entry name" value="Winged helix' DNA-binding domain"/>
    <property type="match status" value="1"/>
</dbReference>
<dbReference type="GO" id="GO:0003677">
    <property type="term" value="F:DNA binding"/>
    <property type="evidence" value="ECO:0007669"/>
    <property type="project" value="UniProtKB-KW"/>
</dbReference>
<dbReference type="InterPro" id="IPR036388">
    <property type="entry name" value="WH-like_DNA-bd_sf"/>
</dbReference>
<dbReference type="PRINTS" id="PR00598">
    <property type="entry name" value="HTHMARR"/>
</dbReference>
<dbReference type="PANTHER" id="PTHR42756:SF1">
    <property type="entry name" value="TRANSCRIPTIONAL REPRESSOR OF EMRAB OPERON"/>
    <property type="match status" value="1"/>
</dbReference>
<evidence type="ECO:0000256" key="3">
    <source>
        <dbReference type="ARBA" id="ARBA00023163"/>
    </source>
</evidence>